<evidence type="ECO:0000256" key="5">
    <source>
        <dbReference type="ARBA" id="ARBA00022692"/>
    </source>
</evidence>
<feature type="domain" description="PpiC" evidence="16">
    <location>
        <begin position="270"/>
        <end position="357"/>
    </location>
</feature>
<dbReference type="PANTHER" id="PTHR47529:SF1">
    <property type="entry name" value="PERIPLASMIC CHAPERONE PPID"/>
    <property type="match status" value="1"/>
</dbReference>
<organism evidence="17 18">
    <name type="scientific">Alsobacter soli</name>
    <dbReference type="NCBI Taxonomy" id="2109933"/>
    <lineage>
        <taxon>Bacteria</taxon>
        <taxon>Pseudomonadati</taxon>
        <taxon>Pseudomonadota</taxon>
        <taxon>Alphaproteobacteria</taxon>
        <taxon>Hyphomicrobiales</taxon>
        <taxon>Alsobacteraceae</taxon>
        <taxon>Alsobacter</taxon>
    </lineage>
</organism>
<evidence type="ECO:0000256" key="1">
    <source>
        <dbReference type="ARBA" id="ARBA00004382"/>
    </source>
</evidence>
<dbReference type="PANTHER" id="PTHR47529">
    <property type="entry name" value="PEPTIDYL-PROLYL CIS-TRANS ISOMERASE D"/>
    <property type="match status" value="1"/>
</dbReference>
<dbReference type="AlphaFoldDB" id="A0A2T1HVN3"/>
<evidence type="ECO:0000259" key="16">
    <source>
        <dbReference type="PROSITE" id="PS50198"/>
    </source>
</evidence>
<dbReference type="Pfam" id="PF13624">
    <property type="entry name" value="SurA_N_3"/>
    <property type="match status" value="1"/>
</dbReference>
<evidence type="ECO:0000256" key="13">
    <source>
        <dbReference type="ARBA" id="ARBA00042775"/>
    </source>
</evidence>
<evidence type="ECO:0000256" key="7">
    <source>
        <dbReference type="ARBA" id="ARBA00023136"/>
    </source>
</evidence>
<proteinExistence type="inferred from homology"/>
<evidence type="ECO:0000256" key="12">
    <source>
        <dbReference type="ARBA" id="ARBA00040743"/>
    </source>
</evidence>
<evidence type="ECO:0000256" key="2">
    <source>
        <dbReference type="ARBA" id="ARBA00018370"/>
    </source>
</evidence>
<keyword evidence="6 15" id="KW-1133">Transmembrane helix</keyword>
<dbReference type="RefSeq" id="WP_106335954.1">
    <property type="nucleotide sequence ID" value="NZ_PVZS01000006.1"/>
</dbReference>
<name>A0A2T1HVN3_9HYPH</name>
<comment type="caution">
    <text evidence="17">The sequence shown here is derived from an EMBL/GenBank/DDBJ whole genome shotgun (WGS) entry which is preliminary data.</text>
</comment>
<evidence type="ECO:0000313" key="18">
    <source>
        <dbReference type="Proteomes" id="UP000239772"/>
    </source>
</evidence>
<dbReference type="SUPFAM" id="SSF54534">
    <property type="entry name" value="FKBP-like"/>
    <property type="match status" value="1"/>
</dbReference>
<sequence length="633" mass="68547">MMAGMRKAGQSWLGRIVVAVLFGFLILSFGIWGIGDMIRNMGHTNVAYVGSTEISALSYRDAYQNELQQLSRRFRRAISNDEARAAGLDRQVLSKMMTEAALDDRVKAYGLAISDATIAKSIFADPNFKGANGQFDRNLFNEAIRNQGFNEQGFVRAQRNVYLRQQLADTVGGGVTVPGVLREAVHRYQSETRAISYVTIGADKVGDIPAPDQAALQSFYDQQKAAFRAPEYRKVTVMTLSPADVAKPDQVSDAEAQAFYDRNKARFGQPEKRAVQQMVFPSMEEAKAASDRIKAGTSFQAIAEERKIPAQDLDLGLVTREAIIDPKVAEAAFSLAANGTSEPVEGRFGAVIVHVGEVQPEQVKPFTEVAGEIKSEIARSKSRDDIQDVHDKIEDQRASAKPLADIAKDVKLQARQVEVDRAGRGKDGKPVELADRDAVLKAVFASDVGVDNEAVSTRDGGYVWFEINGIEASRERKLDEVKPEVEAAWKADEIANRVAAKASEAVKKINDGATLESVAGELGEQVQSAKDIKRQGAAGPLSAAAVAQVFSTHVGKSASALGSSAQQRLVVRVDSAEVPPLIPTQQSVAQLDEQIRLALGDDMLNIYVQQVQKQIGSGVNEAAMRQALGGGQF</sequence>
<dbReference type="PROSITE" id="PS50198">
    <property type="entry name" value="PPIC_PPIASE_2"/>
    <property type="match status" value="1"/>
</dbReference>
<accession>A0A2T1HVN3</accession>
<comment type="similarity">
    <text evidence="11">Belongs to the PpiD chaperone family.</text>
</comment>
<dbReference type="InterPro" id="IPR000297">
    <property type="entry name" value="PPIase_PpiC"/>
</dbReference>
<evidence type="ECO:0000313" key="17">
    <source>
        <dbReference type="EMBL" id="PSC05711.1"/>
    </source>
</evidence>
<dbReference type="EMBL" id="PVZS01000006">
    <property type="protein sequence ID" value="PSC05711.1"/>
    <property type="molecule type" value="Genomic_DNA"/>
</dbReference>
<keyword evidence="4" id="KW-0997">Cell inner membrane</keyword>
<dbReference type="GO" id="GO:0003755">
    <property type="term" value="F:peptidyl-prolyl cis-trans isomerase activity"/>
    <property type="evidence" value="ECO:0007669"/>
    <property type="project" value="UniProtKB-KW"/>
</dbReference>
<keyword evidence="3" id="KW-1003">Cell membrane</keyword>
<dbReference type="Pfam" id="PF13145">
    <property type="entry name" value="Rotamase_2"/>
    <property type="match status" value="1"/>
</dbReference>
<evidence type="ECO:0000256" key="9">
    <source>
        <dbReference type="ARBA" id="ARBA00030642"/>
    </source>
</evidence>
<keyword evidence="14 17" id="KW-0413">Isomerase</keyword>
<dbReference type="Gene3D" id="3.10.50.40">
    <property type="match status" value="1"/>
</dbReference>
<evidence type="ECO:0000256" key="15">
    <source>
        <dbReference type="SAM" id="Phobius"/>
    </source>
</evidence>
<keyword evidence="8" id="KW-0143">Chaperone</keyword>
<dbReference type="GO" id="GO:0005886">
    <property type="term" value="C:plasma membrane"/>
    <property type="evidence" value="ECO:0007669"/>
    <property type="project" value="UniProtKB-SubCell"/>
</dbReference>
<evidence type="ECO:0000256" key="6">
    <source>
        <dbReference type="ARBA" id="ARBA00022989"/>
    </source>
</evidence>
<dbReference type="InterPro" id="IPR046357">
    <property type="entry name" value="PPIase_dom_sf"/>
</dbReference>
<dbReference type="InterPro" id="IPR027304">
    <property type="entry name" value="Trigger_fact/SurA_dom_sf"/>
</dbReference>
<evidence type="ECO:0000256" key="14">
    <source>
        <dbReference type="PROSITE-ProRule" id="PRU00278"/>
    </source>
</evidence>
<reference evidence="18" key="1">
    <citation type="submission" date="2018-03" db="EMBL/GenBank/DDBJ databases">
        <authorList>
            <person name="Sun L."/>
            <person name="Liu H."/>
            <person name="Chen W."/>
            <person name="Huang K."/>
            <person name="Liu W."/>
            <person name="Gao X."/>
        </authorList>
    </citation>
    <scope>NUCLEOTIDE SEQUENCE [LARGE SCALE GENOMIC DNA]</scope>
    <source>
        <strain evidence="18">SH9</strain>
    </source>
</reference>
<dbReference type="Gene3D" id="1.10.4030.10">
    <property type="entry name" value="Porin chaperone SurA, peptide-binding domain"/>
    <property type="match status" value="1"/>
</dbReference>
<keyword evidence="7 15" id="KW-0472">Membrane</keyword>
<feature type="transmembrane region" description="Helical" evidence="15">
    <location>
        <begin position="12"/>
        <end position="35"/>
    </location>
</feature>
<evidence type="ECO:0000256" key="3">
    <source>
        <dbReference type="ARBA" id="ARBA00022475"/>
    </source>
</evidence>
<dbReference type="InterPro" id="IPR052029">
    <property type="entry name" value="PpiD_chaperone"/>
</dbReference>
<evidence type="ECO:0000256" key="10">
    <source>
        <dbReference type="ARBA" id="ARBA00031484"/>
    </source>
</evidence>
<evidence type="ECO:0000256" key="11">
    <source>
        <dbReference type="ARBA" id="ARBA00038408"/>
    </source>
</evidence>
<comment type="subcellular location">
    <subcellularLocation>
        <location evidence="1">Cell inner membrane</location>
        <topology evidence="1">Single-pass type II membrane protein</topology>
        <orientation evidence="1">Periplasmic side</orientation>
    </subcellularLocation>
</comment>
<dbReference type="Proteomes" id="UP000239772">
    <property type="component" value="Unassembled WGS sequence"/>
</dbReference>
<protein>
    <recommendedName>
        <fullName evidence="2">Parvulin-like PPIase</fullName>
    </recommendedName>
    <alternativeName>
        <fullName evidence="9">Peptidyl-prolyl cis-trans isomerase plp</fullName>
    </alternativeName>
    <alternativeName>
        <fullName evidence="12">Periplasmic chaperone PpiD</fullName>
    </alternativeName>
    <alternativeName>
        <fullName evidence="13">Periplasmic folding chaperone</fullName>
    </alternativeName>
    <alternativeName>
        <fullName evidence="10">Rotamase plp</fullName>
    </alternativeName>
</protein>
<keyword evidence="18" id="KW-1185">Reference proteome</keyword>
<evidence type="ECO:0000256" key="8">
    <source>
        <dbReference type="ARBA" id="ARBA00023186"/>
    </source>
</evidence>
<dbReference type="SUPFAM" id="SSF109998">
    <property type="entry name" value="Triger factor/SurA peptide-binding domain-like"/>
    <property type="match status" value="1"/>
</dbReference>
<keyword evidence="5 15" id="KW-0812">Transmembrane</keyword>
<gene>
    <name evidence="17" type="ORF">SLNSH_06955</name>
</gene>
<keyword evidence="14" id="KW-0697">Rotamase</keyword>
<evidence type="ECO:0000256" key="4">
    <source>
        <dbReference type="ARBA" id="ARBA00022519"/>
    </source>
</evidence>